<comment type="caution">
    <text evidence="1">The sequence shown here is derived from an EMBL/GenBank/DDBJ whole genome shotgun (WGS) entry which is preliminary data.</text>
</comment>
<protein>
    <submittedName>
        <fullName evidence="1">Uncharacterized protein</fullName>
    </submittedName>
</protein>
<accession>A0ABT8D2V2</accession>
<evidence type="ECO:0000313" key="1">
    <source>
        <dbReference type="EMBL" id="MDN3710241.1"/>
    </source>
</evidence>
<name>A0ABT8D2V2_9FLAO</name>
<reference evidence="2" key="1">
    <citation type="journal article" date="2019" name="Int. J. Syst. Evol. Microbiol.">
        <title>The Global Catalogue of Microorganisms (GCM) 10K type strain sequencing project: providing services to taxonomists for standard genome sequencing and annotation.</title>
        <authorList>
            <consortium name="The Broad Institute Genomics Platform"/>
            <consortium name="The Broad Institute Genome Sequencing Center for Infectious Disease"/>
            <person name="Wu L."/>
            <person name="Ma J."/>
        </authorList>
    </citation>
    <scope>NUCLEOTIDE SEQUENCE [LARGE SCALE GENOMIC DNA]</scope>
    <source>
        <strain evidence="2">CECT 7184</strain>
    </source>
</reference>
<dbReference type="Proteomes" id="UP001242368">
    <property type="component" value="Unassembled WGS sequence"/>
</dbReference>
<keyword evidence="2" id="KW-1185">Reference proteome</keyword>
<proteinExistence type="predicted"/>
<gene>
    <name evidence="1" type="ORF">QW060_25630</name>
</gene>
<dbReference type="RefSeq" id="WP_290365467.1">
    <property type="nucleotide sequence ID" value="NZ_JAUFQU010000080.1"/>
</dbReference>
<dbReference type="EMBL" id="JAUFQU010000080">
    <property type="protein sequence ID" value="MDN3710241.1"/>
    <property type="molecule type" value="Genomic_DNA"/>
</dbReference>
<organism evidence="1 2">
    <name type="scientific">Paenimyroides ceti</name>
    <dbReference type="NCBI Taxonomy" id="395087"/>
    <lineage>
        <taxon>Bacteria</taxon>
        <taxon>Pseudomonadati</taxon>
        <taxon>Bacteroidota</taxon>
        <taxon>Flavobacteriia</taxon>
        <taxon>Flavobacteriales</taxon>
        <taxon>Flavobacteriaceae</taxon>
        <taxon>Paenimyroides</taxon>
    </lineage>
</organism>
<sequence>MLFTGSVAVAQTASLRVKITDETNTPLAYATGIIQEINYQVAGDESGELYFKKSAIRELYLANRVDWILCCQ</sequence>
<evidence type="ECO:0000313" key="2">
    <source>
        <dbReference type="Proteomes" id="UP001242368"/>
    </source>
</evidence>